<reference evidence="9 10" key="1">
    <citation type="submission" date="2018-03" db="EMBL/GenBank/DDBJ databases">
        <title>Genomic Encyclopedia of Archaeal and Bacterial Type Strains, Phase II (KMG-II): from individual species to whole genera.</title>
        <authorList>
            <person name="Goeker M."/>
        </authorList>
    </citation>
    <scope>NUCLEOTIDE SEQUENCE [LARGE SCALE GENOMIC DNA]</scope>
    <source>
        <strain evidence="9 10">DSM 100673</strain>
    </source>
</reference>
<keyword evidence="3 5" id="KW-0413">Isomerase</keyword>
<dbReference type="GO" id="GO:0006006">
    <property type="term" value="P:glucose metabolic process"/>
    <property type="evidence" value="ECO:0007669"/>
    <property type="project" value="TreeGrafter"/>
</dbReference>
<dbReference type="UniPathway" id="UPA00242"/>
<evidence type="ECO:0000256" key="8">
    <source>
        <dbReference type="PIRSR" id="PIRSR005096-3"/>
    </source>
</evidence>
<dbReference type="InterPro" id="IPR011013">
    <property type="entry name" value="Gal_mutarotase_sf_dom"/>
</dbReference>
<dbReference type="RefSeq" id="WP_106607146.1">
    <property type="nucleotide sequence ID" value="NZ_PYGJ01000002.1"/>
</dbReference>
<dbReference type="PIRSF" id="PIRSF005096">
    <property type="entry name" value="GALM"/>
    <property type="match status" value="1"/>
</dbReference>
<evidence type="ECO:0000313" key="10">
    <source>
        <dbReference type="Proteomes" id="UP000240418"/>
    </source>
</evidence>
<evidence type="ECO:0000256" key="7">
    <source>
        <dbReference type="PIRSR" id="PIRSR005096-2"/>
    </source>
</evidence>
<dbReference type="GO" id="GO:0030246">
    <property type="term" value="F:carbohydrate binding"/>
    <property type="evidence" value="ECO:0007669"/>
    <property type="project" value="InterPro"/>
</dbReference>
<evidence type="ECO:0000256" key="1">
    <source>
        <dbReference type="ARBA" id="ARBA00005028"/>
    </source>
</evidence>
<comment type="similarity">
    <text evidence="2 5">Belongs to the aldose epimerase family.</text>
</comment>
<dbReference type="GO" id="GO:0033499">
    <property type="term" value="P:galactose catabolic process via UDP-galactose, Leloir pathway"/>
    <property type="evidence" value="ECO:0007669"/>
    <property type="project" value="TreeGrafter"/>
</dbReference>
<feature type="binding site" evidence="8">
    <location>
        <begin position="71"/>
        <end position="72"/>
    </location>
    <ligand>
        <name>beta-D-galactose</name>
        <dbReference type="ChEBI" id="CHEBI:27667"/>
    </ligand>
</feature>
<dbReference type="InterPro" id="IPR047215">
    <property type="entry name" value="Galactose_mutarotase-like"/>
</dbReference>
<accession>A0A2P8FGV2</accession>
<comment type="caution">
    <text evidence="9">The sequence shown here is derived from an EMBL/GenBank/DDBJ whole genome shotgun (WGS) entry which is preliminary data.</text>
</comment>
<comment type="pathway">
    <text evidence="1 5">Carbohydrate metabolism; hexose metabolism.</text>
</comment>
<evidence type="ECO:0000256" key="2">
    <source>
        <dbReference type="ARBA" id="ARBA00006206"/>
    </source>
</evidence>
<evidence type="ECO:0000256" key="5">
    <source>
        <dbReference type="PIRNR" id="PIRNR005096"/>
    </source>
</evidence>
<dbReference type="SUPFAM" id="SSF74650">
    <property type="entry name" value="Galactose mutarotase-like"/>
    <property type="match status" value="1"/>
</dbReference>
<dbReference type="PANTHER" id="PTHR10091">
    <property type="entry name" value="ALDOSE-1-EPIMERASE"/>
    <property type="match status" value="1"/>
</dbReference>
<feature type="active site" description="Proton donor" evidence="6">
    <location>
        <position position="167"/>
    </location>
</feature>
<dbReference type="GO" id="GO:0004034">
    <property type="term" value="F:aldose 1-epimerase activity"/>
    <property type="evidence" value="ECO:0007669"/>
    <property type="project" value="UniProtKB-EC"/>
</dbReference>
<sequence length="325" mass="35224">MPHAPTPDQIRQTTLESETMSVTILNLGCITQDWRVRHAGADLPIVLGYRAATDYLNNPAYLGAIVGRVANRIGGAAFELNGARHTVTANAPPHCLHGGDMGISKRIWEMDADETRAVELRHTSPHGDQGFPGEAVFTTTITLSGTTLTYDMRATVDRPTPINLAQHNYYNLMGRGTAHTHTLHIPANQITERSDDGIPNGTYHATAGNRFDFTRPRAISDADPAREGYDDNLVLSAPHTTLSAPNGLSLSLTTDQPGLQLYSSMFLTEEHTPHAGQSHTPYSAICLEPQHFPDALNKPGFAPIIATPGAPYHQRLTLELSGASR</sequence>
<keyword evidence="10" id="KW-1185">Reference proteome</keyword>
<dbReference type="InterPro" id="IPR008183">
    <property type="entry name" value="Aldose_1/G6P_1-epimerase"/>
</dbReference>
<evidence type="ECO:0000313" key="9">
    <source>
        <dbReference type="EMBL" id="PSL20929.1"/>
    </source>
</evidence>
<dbReference type="PANTHER" id="PTHR10091:SF0">
    <property type="entry name" value="GALACTOSE MUTAROTASE"/>
    <property type="match status" value="1"/>
</dbReference>
<proteinExistence type="inferred from homology"/>
<feature type="binding site" evidence="7">
    <location>
        <position position="230"/>
    </location>
    <ligand>
        <name>beta-D-galactose</name>
        <dbReference type="ChEBI" id="CHEBI:27667"/>
    </ligand>
</feature>
<dbReference type="InterPro" id="IPR015443">
    <property type="entry name" value="Aldose_1-epimerase"/>
</dbReference>
<dbReference type="Pfam" id="PF01263">
    <property type="entry name" value="Aldose_epim"/>
    <property type="match status" value="1"/>
</dbReference>
<dbReference type="OrthoDB" id="9779408at2"/>
<dbReference type="Gene3D" id="2.70.98.10">
    <property type="match status" value="1"/>
</dbReference>
<evidence type="ECO:0000256" key="3">
    <source>
        <dbReference type="ARBA" id="ARBA00023235"/>
    </source>
</evidence>
<feature type="binding site" evidence="8">
    <location>
        <begin position="167"/>
        <end position="169"/>
    </location>
    <ligand>
        <name>beta-D-galactose</name>
        <dbReference type="ChEBI" id="CHEBI:27667"/>
    </ligand>
</feature>
<dbReference type="EMBL" id="PYGJ01000002">
    <property type="protein sequence ID" value="PSL20929.1"/>
    <property type="molecule type" value="Genomic_DNA"/>
</dbReference>
<keyword evidence="4 5" id="KW-0119">Carbohydrate metabolism</keyword>
<evidence type="ECO:0000256" key="4">
    <source>
        <dbReference type="ARBA" id="ARBA00023277"/>
    </source>
</evidence>
<gene>
    <name evidence="9" type="ORF">CLV88_10248</name>
</gene>
<protein>
    <recommendedName>
        <fullName evidence="5">Aldose 1-epimerase</fullName>
        <ecNumber evidence="5">5.1.3.3</ecNumber>
    </recommendedName>
</protein>
<dbReference type="CDD" id="cd09019">
    <property type="entry name" value="galactose_mutarotase_like"/>
    <property type="match status" value="1"/>
</dbReference>
<organism evidence="9 10">
    <name type="scientific">Shimia abyssi</name>
    <dbReference type="NCBI Taxonomy" id="1662395"/>
    <lineage>
        <taxon>Bacteria</taxon>
        <taxon>Pseudomonadati</taxon>
        <taxon>Pseudomonadota</taxon>
        <taxon>Alphaproteobacteria</taxon>
        <taxon>Rhodobacterales</taxon>
        <taxon>Roseobacteraceae</taxon>
    </lineage>
</organism>
<dbReference type="Proteomes" id="UP000240418">
    <property type="component" value="Unassembled WGS sequence"/>
</dbReference>
<dbReference type="InterPro" id="IPR014718">
    <property type="entry name" value="GH-type_carb-bd"/>
</dbReference>
<dbReference type="EC" id="5.1.3.3" evidence="5"/>
<comment type="catalytic activity">
    <reaction evidence="5">
        <text>alpha-D-glucose = beta-D-glucose</text>
        <dbReference type="Rhea" id="RHEA:10264"/>
        <dbReference type="ChEBI" id="CHEBI:15903"/>
        <dbReference type="ChEBI" id="CHEBI:17925"/>
        <dbReference type="EC" id="5.1.3.3"/>
    </reaction>
</comment>
<name>A0A2P8FGV2_9RHOB</name>
<feature type="active site" description="Proton acceptor" evidence="6">
    <location>
        <position position="288"/>
    </location>
</feature>
<dbReference type="AlphaFoldDB" id="A0A2P8FGV2"/>
<evidence type="ECO:0000256" key="6">
    <source>
        <dbReference type="PIRSR" id="PIRSR005096-1"/>
    </source>
</evidence>